<proteinExistence type="inferred from homology"/>
<dbReference type="Gene3D" id="1.20.1250.20">
    <property type="entry name" value="MFS general substrate transporter like domains"/>
    <property type="match status" value="2"/>
</dbReference>
<feature type="domain" description="Major facilitator superfamily (MFS) profile" evidence="4">
    <location>
        <begin position="278"/>
        <end position="483"/>
    </location>
</feature>
<evidence type="ECO:0000256" key="1">
    <source>
        <dbReference type="ARBA" id="ARBA00004141"/>
    </source>
</evidence>
<reference evidence="5 6" key="2">
    <citation type="journal article" date="2012" name="Open Biol.">
        <title>Characteristics of nucleosomes and linker DNA regions on the genome of the basidiomycete Mixia osmundae revealed by mono- and dinucleosome mapping.</title>
        <authorList>
            <person name="Nishida H."/>
            <person name="Kondo S."/>
            <person name="Matsumoto T."/>
            <person name="Suzuki Y."/>
            <person name="Yoshikawa H."/>
            <person name="Taylor T.D."/>
            <person name="Sugiyama J."/>
        </authorList>
    </citation>
    <scope>NUCLEOTIDE SEQUENCE [LARGE SCALE GENOMIC DNA]</scope>
    <source>
        <strain evidence="6">CBS 9802 / IAM 14324 / JCM 22182 / KY 12970</strain>
    </source>
</reference>
<dbReference type="EMBL" id="BABT02000028">
    <property type="protein sequence ID" value="GAA94106.1"/>
    <property type="molecule type" value="Genomic_DNA"/>
</dbReference>
<feature type="transmembrane region" description="Helical" evidence="3">
    <location>
        <begin position="277"/>
        <end position="300"/>
    </location>
</feature>
<comment type="similarity">
    <text evidence="2">Belongs to the major facilitator superfamily. Monocarboxylate porter (TC 2.A.1.13) family.</text>
</comment>
<dbReference type="InterPro" id="IPR011701">
    <property type="entry name" value="MFS"/>
</dbReference>
<accession>G7DU46</accession>
<dbReference type="eggNOG" id="KOG2504">
    <property type="taxonomic scope" value="Eukaryota"/>
</dbReference>
<dbReference type="PROSITE" id="PS50850">
    <property type="entry name" value="MFS"/>
    <property type="match status" value="1"/>
</dbReference>
<keyword evidence="6" id="KW-1185">Reference proteome</keyword>
<keyword evidence="3" id="KW-0812">Transmembrane</keyword>
<evidence type="ECO:0000313" key="6">
    <source>
        <dbReference type="Proteomes" id="UP000009131"/>
    </source>
</evidence>
<dbReference type="GO" id="GO:0016020">
    <property type="term" value="C:membrane"/>
    <property type="evidence" value="ECO:0007669"/>
    <property type="project" value="UniProtKB-SubCell"/>
</dbReference>
<dbReference type="Proteomes" id="UP000009131">
    <property type="component" value="Unassembled WGS sequence"/>
</dbReference>
<name>G7DU46_MIXOS</name>
<keyword evidence="3" id="KW-0472">Membrane</keyword>
<dbReference type="InterPro" id="IPR020846">
    <property type="entry name" value="MFS_dom"/>
</dbReference>
<dbReference type="SUPFAM" id="SSF103473">
    <property type="entry name" value="MFS general substrate transporter"/>
    <property type="match status" value="1"/>
</dbReference>
<dbReference type="PANTHER" id="PTHR11360:SF287">
    <property type="entry name" value="MFS MONOCARBOXYLATE TRANSPORTER"/>
    <property type="match status" value="1"/>
</dbReference>
<feature type="transmembrane region" description="Helical" evidence="3">
    <location>
        <begin position="141"/>
        <end position="164"/>
    </location>
</feature>
<comment type="subcellular location">
    <subcellularLocation>
        <location evidence="1">Membrane</location>
        <topology evidence="1">Multi-pass membrane protein</topology>
    </subcellularLocation>
</comment>
<feature type="transmembrane region" description="Helical" evidence="3">
    <location>
        <begin position="344"/>
        <end position="364"/>
    </location>
</feature>
<feature type="transmembrane region" description="Helical" evidence="3">
    <location>
        <begin position="106"/>
        <end position="129"/>
    </location>
</feature>
<gene>
    <name evidence="5" type="primary">Mo00753</name>
    <name evidence="5" type="ORF">E5Q_00753</name>
</gene>
<evidence type="ECO:0000313" key="5">
    <source>
        <dbReference type="EMBL" id="GAA94106.1"/>
    </source>
</evidence>
<feature type="transmembrane region" description="Helical" evidence="3">
    <location>
        <begin position="200"/>
        <end position="221"/>
    </location>
</feature>
<dbReference type="OrthoDB" id="2213137at2759"/>
<feature type="transmembrane region" description="Helical" evidence="3">
    <location>
        <begin position="68"/>
        <end position="86"/>
    </location>
</feature>
<organism evidence="5 6">
    <name type="scientific">Mixia osmundae (strain CBS 9802 / IAM 14324 / JCM 22182 / KY 12970)</name>
    <dbReference type="NCBI Taxonomy" id="764103"/>
    <lineage>
        <taxon>Eukaryota</taxon>
        <taxon>Fungi</taxon>
        <taxon>Dikarya</taxon>
        <taxon>Basidiomycota</taxon>
        <taxon>Pucciniomycotina</taxon>
        <taxon>Mixiomycetes</taxon>
        <taxon>Mixiales</taxon>
        <taxon>Mixiaceae</taxon>
        <taxon>Mixia</taxon>
    </lineage>
</organism>
<feature type="transmembrane region" description="Helical" evidence="3">
    <location>
        <begin position="370"/>
        <end position="390"/>
    </location>
</feature>
<evidence type="ECO:0000256" key="2">
    <source>
        <dbReference type="ARBA" id="ARBA00006727"/>
    </source>
</evidence>
<dbReference type="GO" id="GO:0022857">
    <property type="term" value="F:transmembrane transporter activity"/>
    <property type="evidence" value="ECO:0007669"/>
    <property type="project" value="InterPro"/>
</dbReference>
<evidence type="ECO:0000259" key="4">
    <source>
        <dbReference type="PROSITE" id="PS50850"/>
    </source>
</evidence>
<protein>
    <recommendedName>
        <fullName evidence="4">Major facilitator superfamily (MFS) profile domain-containing protein</fullName>
    </recommendedName>
</protein>
<dbReference type="PANTHER" id="PTHR11360">
    <property type="entry name" value="MONOCARBOXYLATE TRANSPORTER"/>
    <property type="match status" value="1"/>
</dbReference>
<sequence length="483" mass="51059">MDAVAPIELIKLPSAAILAAESVHTLEEATPRASPELEEPPAFEALQTHAVADHTLPPIDGGAQAHIFLLYSFVFEAVLWGLPASYGVFLDAYLRTELADGPNAQTLLALVGTISTGIMYIVSPFALVYVNSYPKLRRLNLWAGVALCSGSLLAASFCNAPWQLILCQGVGYAIGGSLAYFSMFAFLCEWYVAKRGMANGVTFSGAGVGGLVFPLLINALIKKLGIHTTLRALAASVFAILGLIVPFMHGRLPLVKRSQKVPTTQGSLMSNLPLRDVSVWLAVLACAFQALGYFCWMIYLPTYANAIGLSTGAGSATLAALNAAAIPSQFGLGALSDRHDPHMLAITNLIFTAALVFLLLGASLSFAPLLIFSLLYGANAPGYSSLFTGLARVGADENNARVTLFGVFTAARGLGSILTAPLSAALLKTDSPALRWRAYGVPGFGTLIVFSGSMFLAAALAEFASKQIQIYQRKTKALSSRSE</sequence>
<dbReference type="InParanoid" id="G7DU46"/>
<evidence type="ECO:0000256" key="3">
    <source>
        <dbReference type="SAM" id="Phobius"/>
    </source>
</evidence>
<dbReference type="AlphaFoldDB" id="G7DU46"/>
<feature type="transmembrane region" description="Helical" evidence="3">
    <location>
        <begin position="306"/>
        <end position="332"/>
    </location>
</feature>
<dbReference type="InterPro" id="IPR050327">
    <property type="entry name" value="Proton-linked_MCT"/>
</dbReference>
<reference evidence="5 6" key="1">
    <citation type="journal article" date="2011" name="J. Gen. Appl. Microbiol.">
        <title>Draft genome sequencing of the enigmatic basidiomycete Mixia osmundae.</title>
        <authorList>
            <person name="Nishida H."/>
            <person name="Nagatsuka Y."/>
            <person name="Sugiyama J."/>
        </authorList>
    </citation>
    <scope>NUCLEOTIDE SEQUENCE [LARGE SCALE GENOMIC DNA]</scope>
    <source>
        <strain evidence="6">CBS 9802 / IAM 14324 / JCM 22182 / KY 12970</strain>
    </source>
</reference>
<feature type="transmembrane region" description="Helical" evidence="3">
    <location>
        <begin position="170"/>
        <end position="193"/>
    </location>
</feature>
<comment type="caution">
    <text evidence="5">The sequence shown here is derived from an EMBL/GenBank/DDBJ whole genome shotgun (WGS) entry which is preliminary data.</text>
</comment>
<feature type="transmembrane region" description="Helical" evidence="3">
    <location>
        <begin position="233"/>
        <end position="250"/>
    </location>
</feature>
<dbReference type="Pfam" id="PF07690">
    <property type="entry name" value="MFS_1"/>
    <property type="match status" value="1"/>
</dbReference>
<dbReference type="InterPro" id="IPR036259">
    <property type="entry name" value="MFS_trans_sf"/>
</dbReference>
<feature type="transmembrane region" description="Helical" evidence="3">
    <location>
        <begin position="439"/>
        <end position="464"/>
    </location>
</feature>
<dbReference type="HOGENOM" id="CLU_001265_1_2_1"/>
<keyword evidence="3" id="KW-1133">Transmembrane helix</keyword>
<feature type="transmembrane region" description="Helical" evidence="3">
    <location>
        <begin position="402"/>
        <end position="427"/>
    </location>
</feature>